<feature type="transmembrane region" description="Helical" evidence="1">
    <location>
        <begin position="104"/>
        <end position="126"/>
    </location>
</feature>
<organism evidence="2 3">
    <name type="scientific">Frankliniella occidentalis</name>
    <name type="common">Western flower thrips</name>
    <name type="synonym">Euthrips occidentalis</name>
    <dbReference type="NCBI Taxonomy" id="133901"/>
    <lineage>
        <taxon>Eukaryota</taxon>
        <taxon>Metazoa</taxon>
        <taxon>Ecdysozoa</taxon>
        <taxon>Arthropoda</taxon>
        <taxon>Hexapoda</taxon>
        <taxon>Insecta</taxon>
        <taxon>Pterygota</taxon>
        <taxon>Neoptera</taxon>
        <taxon>Paraneoptera</taxon>
        <taxon>Thysanoptera</taxon>
        <taxon>Terebrantia</taxon>
        <taxon>Thripoidea</taxon>
        <taxon>Thripidae</taxon>
        <taxon>Frankliniella</taxon>
    </lineage>
</organism>
<feature type="transmembrane region" description="Helical" evidence="1">
    <location>
        <begin position="7"/>
        <end position="32"/>
    </location>
</feature>
<dbReference type="GeneID" id="127750369"/>
<feature type="transmembrane region" description="Helical" evidence="1">
    <location>
        <begin position="168"/>
        <end position="190"/>
    </location>
</feature>
<evidence type="ECO:0000313" key="3">
    <source>
        <dbReference type="RefSeq" id="XP_052127889.1"/>
    </source>
</evidence>
<proteinExistence type="predicted"/>
<name>A0A9C6XQY2_FRAOC</name>
<keyword evidence="1" id="KW-1133">Transmembrane helix</keyword>
<dbReference type="KEGG" id="foc:127750369"/>
<protein>
    <submittedName>
        <fullName evidence="3">Uncharacterized protein LOC127750369</fullName>
    </submittedName>
</protein>
<evidence type="ECO:0000313" key="2">
    <source>
        <dbReference type="Proteomes" id="UP000504606"/>
    </source>
</evidence>
<dbReference type="Proteomes" id="UP000504606">
    <property type="component" value="Unplaced"/>
</dbReference>
<reference evidence="3" key="1">
    <citation type="submission" date="2025-08" db="UniProtKB">
        <authorList>
            <consortium name="RefSeq"/>
        </authorList>
    </citation>
    <scope>IDENTIFICATION</scope>
    <source>
        <tissue evidence="3">Whole organism</tissue>
    </source>
</reference>
<keyword evidence="2" id="KW-1185">Reference proteome</keyword>
<sequence length="359" mass="39426">MSLILETSLYVCIPLQFTVVSLAYAMYVSAAAQWTDQPASSKQFNIRVFLSAYSSIVNSLIFTRNRNTLFSTMEWVADLADCTYRLADNKGKVAMQQSALQSRLYTKLFLSYGATVYVAVGTGLLLEHRHYSDILDMTIGGAGDPGSTWRQVVGAIGYIQMPIFEYNAYIGCIGLFLTISLVSTVTRSLITVQGQINRGVERGDCVPWTALQSQVVRAARGSEEAFADVLPHILLSAYILPLLATADVVFNGPEADLFALAISPVVLVVLWPLCDLGDGLLEAREQLCTSAYSGPWLEETPSQTRRRLLMMSFSYGRRGLLRTRGLGGGVLSREAFGDGLINWVKFLNGIINLKTLSKD</sequence>
<gene>
    <name evidence="3" type="primary">LOC127750369</name>
</gene>
<feature type="transmembrane region" description="Helical" evidence="1">
    <location>
        <begin position="44"/>
        <end position="63"/>
    </location>
</feature>
<dbReference type="OrthoDB" id="10676510at2759"/>
<keyword evidence="1" id="KW-0812">Transmembrane</keyword>
<keyword evidence="1" id="KW-0472">Membrane</keyword>
<dbReference type="AlphaFoldDB" id="A0A9C6XQY2"/>
<dbReference type="RefSeq" id="XP_052127889.1">
    <property type="nucleotide sequence ID" value="XM_052271929.1"/>
</dbReference>
<evidence type="ECO:0000256" key="1">
    <source>
        <dbReference type="SAM" id="Phobius"/>
    </source>
</evidence>
<accession>A0A9C6XQY2</accession>